<protein>
    <submittedName>
        <fullName evidence="2">Adk protein</fullName>
    </submittedName>
</protein>
<dbReference type="Gene3D" id="2.60.120.260">
    <property type="entry name" value="Galactose-binding domain-like"/>
    <property type="match status" value="1"/>
</dbReference>
<accession>A0A812RJI9</accession>
<feature type="domain" description="F5/8 type C" evidence="1">
    <location>
        <begin position="1"/>
        <end position="93"/>
    </location>
</feature>
<sequence length="154" mass="18339">MMNCGETNRLLQLLAWRCLGKDATCQWTRQFRLQYHEPQKGWIWYAGDEGEHVFEANTDAQAAFFVQLPASKLRICPLAWHRRPALRIEVFVLPSLDFRPRAPQIFECLQAQIQLGKQALGRFKLRVEARWRWRWFQENCEDVEKLLMKRGTAY</sequence>
<dbReference type="PROSITE" id="PS50022">
    <property type="entry name" value="FA58C_3"/>
    <property type="match status" value="1"/>
</dbReference>
<dbReference type="InterPro" id="IPR008979">
    <property type="entry name" value="Galactose-bd-like_sf"/>
</dbReference>
<dbReference type="Proteomes" id="UP000601435">
    <property type="component" value="Unassembled WGS sequence"/>
</dbReference>
<comment type="caution">
    <text evidence="2">The sequence shown here is derived from an EMBL/GenBank/DDBJ whole genome shotgun (WGS) entry which is preliminary data.</text>
</comment>
<dbReference type="InterPro" id="IPR000421">
    <property type="entry name" value="FA58C"/>
</dbReference>
<dbReference type="OrthoDB" id="9973968at2759"/>
<dbReference type="SUPFAM" id="SSF49785">
    <property type="entry name" value="Galactose-binding domain-like"/>
    <property type="match status" value="1"/>
</dbReference>
<dbReference type="AlphaFoldDB" id="A0A812RJI9"/>
<evidence type="ECO:0000259" key="1">
    <source>
        <dbReference type="PROSITE" id="PS50022"/>
    </source>
</evidence>
<keyword evidence="3" id="KW-1185">Reference proteome</keyword>
<dbReference type="EMBL" id="CAJNJA010019420">
    <property type="protein sequence ID" value="CAE7445098.1"/>
    <property type="molecule type" value="Genomic_DNA"/>
</dbReference>
<gene>
    <name evidence="2" type="primary">adk</name>
    <name evidence="2" type="ORF">SNEC2469_LOCUS12256</name>
</gene>
<proteinExistence type="predicted"/>
<organism evidence="2 3">
    <name type="scientific">Symbiodinium necroappetens</name>
    <dbReference type="NCBI Taxonomy" id="1628268"/>
    <lineage>
        <taxon>Eukaryota</taxon>
        <taxon>Sar</taxon>
        <taxon>Alveolata</taxon>
        <taxon>Dinophyceae</taxon>
        <taxon>Suessiales</taxon>
        <taxon>Symbiodiniaceae</taxon>
        <taxon>Symbiodinium</taxon>
    </lineage>
</organism>
<name>A0A812RJI9_9DINO</name>
<evidence type="ECO:0000313" key="2">
    <source>
        <dbReference type="EMBL" id="CAE7445098.1"/>
    </source>
</evidence>
<reference evidence="2" key="1">
    <citation type="submission" date="2021-02" db="EMBL/GenBank/DDBJ databases">
        <authorList>
            <person name="Dougan E. K."/>
            <person name="Rhodes N."/>
            <person name="Thang M."/>
            <person name="Chan C."/>
        </authorList>
    </citation>
    <scope>NUCLEOTIDE SEQUENCE</scope>
</reference>
<evidence type="ECO:0000313" key="3">
    <source>
        <dbReference type="Proteomes" id="UP000601435"/>
    </source>
</evidence>